<organism evidence="2 3">
    <name type="scientific">Nocardia vulneris</name>
    <dbReference type="NCBI Taxonomy" id="1141657"/>
    <lineage>
        <taxon>Bacteria</taxon>
        <taxon>Bacillati</taxon>
        <taxon>Actinomycetota</taxon>
        <taxon>Actinomycetes</taxon>
        <taxon>Mycobacteriales</taxon>
        <taxon>Nocardiaceae</taxon>
        <taxon>Nocardia</taxon>
    </lineage>
</organism>
<feature type="signal peptide" evidence="1">
    <location>
        <begin position="1"/>
        <end position="27"/>
    </location>
</feature>
<keyword evidence="1" id="KW-0732">Signal</keyword>
<evidence type="ECO:0000313" key="3">
    <source>
        <dbReference type="Proteomes" id="UP000031364"/>
    </source>
</evidence>
<sequence>MLRTKRGAAAVLVTAAVLTGAAPLATAAPSPVGAETSIFSGSADLTKQIEYIACLIRIHLVGGACLPK</sequence>
<reference evidence="2 3" key="1">
    <citation type="journal article" date="2014" name="Int. J. Syst. Evol. Microbiol.">
        <title>Nocardia vulneris sp. nov., isolated from wounds of human patients in North America.</title>
        <authorList>
            <person name="Lasker B.A."/>
            <person name="Bell M."/>
            <person name="Klenk H.P."/>
            <person name="Sproer C."/>
            <person name="Schumann C."/>
            <person name="Schumann P."/>
            <person name="Brown J.M."/>
        </authorList>
    </citation>
    <scope>NUCLEOTIDE SEQUENCE [LARGE SCALE GENOMIC DNA]</scope>
    <source>
        <strain evidence="2 3">W9851</strain>
    </source>
</reference>
<comment type="caution">
    <text evidence="2">The sequence shown here is derived from an EMBL/GenBank/DDBJ whole genome shotgun (WGS) entry which is preliminary data.</text>
</comment>
<name>A0ABR4Z7G7_9NOCA</name>
<protein>
    <recommendedName>
        <fullName evidence="4">Secreted protein</fullName>
    </recommendedName>
</protein>
<evidence type="ECO:0000256" key="1">
    <source>
        <dbReference type="SAM" id="SignalP"/>
    </source>
</evidence>
<dbReference type="Proteomes" id="UP000031364">
    <property type="component" value="Unassembled WGS sequence"/>
</dbReference>
<accession>A0ABR4Z7G7</accession>
<gene>
    <name evidence="2" type="ORF">FG87_32120</name>
</gene>
<keyword evidence="3" id="KW-1185">Reference proteome</keyword>
<evidence type="ECO:0000313" key="2">
    <source>
        <dbReference type="EMBL" id="KIA61282.1"/>
    </source>
</evidence>
<dbReference type="RefSeq" id="WP_043678005.1">
    <property type="nucleotide sequence ID" value="NZ_BDCI01000042.1"/>
</dbReference>
<feature type="chain" id="PRO_5046146274" description="Secreted protein" evidence="1">
    <location>
        <begin position="28"/>
        <end position="68"/>
    </location>
</feature>
<evidence type="ECO:0008006" key="4">
    <source>
        <dbReference type="Google" id="ProtNLM"/>
    </source>
</evidence>
<proteinExistence type="predicted"/>
<dbReference type="EMBL" id="JNFP01000048">
    <property type="protein sequence ID" value="KIA61282.1"/>
    <property type="molecule type" value="Genomic_DNA"/>
</dbReference>